<keyword evidence="10" id="KW-1185">Reference proteome</keyword>
<dbReference type="Pfam" id="PF00111">
    <property type="entry name" value="Fer2"/>
    <property type="match status" value="1"/>
</dbReference>
<dbReference type="SUPFAM" id="SSF52343">
    <property type="entry name" value="Ferredoxin reductase-like, C-terminal NADP-linked domain"/>
    <property type="match status" value="1"/>
</dbReference>
<evidence type="ECO:0000256" key="4">
    <source>
        <dbReference type="ARBA" id="ARBA00023002"/>
    </source>
</evidence>
<feature type="domain" description="2Fe-2S ferredoxin-type" evidence="7">
    <location>
        <begin position="224"/>
        <end position="309"/>
    </location>
</feature>
<gene>
    <name evidence="9" type="ORF">EZ313_16520</name>
</gene>
<dbReference type="PANTHER" id="PTHR47354">
    <property type="entry name" value="NADH OXIDOREDUCTASE HCR"/>
    <property type="match status" value="1"/>
</dbReference>
<evidence type="ECO:0000256" key="5">
    <source>
        <dbReference type="ARBA" id="ARBA00023004"/>
    </source>
</evidence>
<dbReference type="PRINTS" id="PR00409">
    <property type="entry name" value="PHDIOXRDTASE"/>
</dbReference>
<accession>A0A4Z0BU67</accession>
<dbReference type="InterPro" id="IPR036010">
    <property type="entry name" value="2Fe-2S_ferredoxin-like_sf"/>
</dbReference>
<evidence type="ECO:0000256" key="2">
    <source>
        <dbReference type="ARBA" id="ARBA00022714"/>
    </source>
</evidence>
<dbReference type="RefSeq" id="WP_135264367.1">
    <property type="nucleotide sequence ID" value="NZ_SMLM01000002.1"/>
</dbReference>
<keyword evidence="1" id="KW-0285">Flavoprotein</keyword>
<evidence type="ECO:0000313" key="10">
    <source>
        <dbReference type="Proteomes" id="UP000298180"/>
    </source>
</evidence>
<keyword evidence="3" id="KW-0479">Metal-binding</keyword>
<dbReference type="Gene3D" id="3.10.20.30">
    <property type="match status" value="1"/>
</dbReference>
<proteinExistence type="predicted"/>
<evidence type="ECO:0000256" key="3">
    <source>
        <dbReference type="ARBA" id="ARBA00022723"/>
    </source>
</evidence>
<keyword evidence="4" id="KW-0560">Oxidoreductase</keyword>
<dbReference type="AlphaFoldDB" id="A0A4Z0BU67"/>
<dbReference type="InterPro" id="IPR001041">
    <property type="entry name" value="2Fe-2S_ferredoxin-type"/>
</dbReference>
<dbReference type="GO" id="GO:0046872">
    <property type="term" value="F:metal ion binding"/>
    <property type="evidence" value="ECO:0007669"/>
    <property type="project" value="UniProtKB-KW"/>
</dbReference>
<dbReference type="InterPro" id="IPR017927">
    <property type="entry name" value="FAD-bd_FR_type"/>
</dbReference>
<reference evidence="9 10" key="1">
    <citation type="submission" date="2019-03" db="EMBL/GenBank/DDBJ databases">
        <title>Ramlibacter henchirensis DSM 14656, whole genome shotgun sequence.</title>
        <authorList>
            <person name="Zhang X."/>
            <person name="Feng G."/>
            <person name="Zhu H."/>
        </authorList>
    </citation>
    <scope>NUCLEOTIDE SEQUENCE [LARGE SCALE GENOMIC DNA]</scope>
    <source>
        <strain evidence="9 10">DSM 14656</strain>
    </source>
</reference>
<dbReference type="SUPFAM" id="SSF63380">
    <property type="entry name" value="Riboflavin synthase domain-like"/>
    <property type="match status" value="1"/>
</dbReference>
<dbReference type="CDD" id="cd06185">
    <property type="entry name" value="PDR_like"/>
    <property type="match status" value="1"/>
</dbReference>
<evidence type="ECO:0000313" key="9">
    <source>
        <dbReference type="EMBL" id="TFZ02843.1"/>
    </source>
</evidence>
<protein>
    <submittedName>
        <fullName evidence="9">Oxidoreductase</fullName>
    </submittedName>
</protein>
<dbReference type="PROSITE" id="PS51085">
    <property type="entry name" value="2FE2S_FER_2"/>
    <property type="match status" value="1"/>
</dbReference>
<dbReference type="OrthoDB" id="370747at2"/>
<sequence length="309" mass="33966">MQARIRSIRWEADHILGFRLEPLRGSHFPAFTAGAHIDVTLQPGMKRSYSLLNNPSQQDVYEIGVQLDPESRGGSQHIHEHWRTGQVIEVSEPRNLFPLKEDARHSILIAGGIGITPMLSMMARLESLGRSWEMHYAVRSRNRAAFLERLEGLHNVQVTIDDEPETPRLDLKALIASAPADSHVYCCGPAGMLTAFREHGGPLGDRMHYEYFSADTELARDGGYTLQLKRSGKVIEVASGESMLDALLGAGVDVGFACFEGVCGSCRVPVVDGVPDHRDQFLTQAERDANNAVMACCSGARTTSLTLDL</sequence>
<dbReference type="PROSITE" id="PS00197">
    <property type="entry name" value="2FE2S_FER_1"/>
    <property type="match status" value="1"/>
</dbReference>
<dbReference type="PANTHER" id="PTHR47354:SF1">
    <property type="entry name" value="CARNITINE MONOOXYGENASE REDUCTASE SUBUNIT"/>
    <property type="match status" value="1"/>
</dbReference>
<dbReference type="SUPFAM" id="SSF54292">
    <property type="entry name" value="2Fe-2S ferredoxin-like"/>
    <property type="match status" value="1"/>
</dbReference>
<keyword evidence="5" id="KW-0408">Iron</keyword>
<dbReference type="EMBL" id="SMLM01000002">
    <property type="protein sequence ID" value="TFZ02843.1"/>
    <property type="molecule type" value="Genomic_DNA"/>
</dbReference>
<dbReference type="Gene3D" id="2.40.30.10">
    <property type="entry name" value="Translation factors"/>
    <property type="match status" value="1"/>
</dbReference>
<dbReference type="Proteomes" id="UP000298180">
    <property type="component" value="Unassembled WGS sequence"/>
</dbReference>
<dbReference type="InterPro" id="IPR006058">
    <property type="entry name" value="2Fe2S_fd_BS"/>
</dbReference>
<comment type="caution">
    <text evidence="9">The sequence shown here is derived from an EMBL/GenBank/DDBJ whole genome shotgun (WGS) entry which is preliminary data.</text>
</comment>
<dbReference type="InterPro" id="IPR050415">
    <property type="entry name" value="MRET"/>
</dbReference>
<dbReference type="Pfam" id="PF00175">
    <property type="entry name" value="NAD_binding_1"/>
    <property type="match status" value="1"/>
</dbReference>
<dbReference type="GO" id="GO:0051537">
    <property type="term" value="F:2 iron, 2 sulfur cluster binding"/>
    <property type="evidence" value="ECO:0007669"/>
    <property type="project" value="UniProtKB-KW"/>
</dbReference>
<dbReference type="PROSITE" id="PS51384">
    <property type="entry name" value="FAD_FR"/>
    <property type="match status" value="1"/>
</dbReference>
<dbReference type="InterPro" id="IPR012675">
    <property type="entry name" value="Beta-grasp_dom_sf"/>
</dbReference>
<evidence type="ECO:0000259" key="7">
    <source>
        <dbReference type="PROSITE" id="PS51085"/>
    </source>
</evidence>
<evidence type="ECO:0000259" key="8">
    <source>
        <dbReference type="PROSITE" id="PS51384"/>
    </source>
</evidence>
<evidence type="ECO:0000256" key="6">
    <source>
        <dbReference type="ARBA" id="ARBA00023014"/>
    </source>
</evidence>
<dbReference type="InterPro" id="IPR039261">
    <property type="entry name" value="FNR_nucleotide-bd"/>
</dbReference>
<keyword evidence="6" id="KW-0411">Iron-sulfur</keyword>
<dbReference type="Gene3D" id="3.40.50.80">
    <property type="entry name" value="Nucleotide-binding domain of ferredoxin-NADP reductase (FNR) module"/>
    <property type="match status" value="1"/>
</dbReference>
<organism evidence="9 10">
    <name type="scientific">Ramlibacter henchirensis</name>
    <dbReference type="NCBI Taxonomy" id="204072"/>
    <lineage>
        <taxon>Bacteria</taxon>
        <taxon>Pseudomonadati</taxon>
        <taxon>Pseudomonadota</taxon>
        <taxon>Betaproteobacteria</taxon>
        <taxon>Burkholderiales</taxon>
        <taxon>Comamonadaceae</taxon>
        <taxon>Ramlibacter</taxon>
    </lineage>
</organism>
<feature type="domain" description="FAD-binding FR-type" evidence="8">
    <location>
        <begin position="1"/>
        <end position="100"/>
    </location>
</feature>
<evidence type="ECO:0000256" key="1">
    <source>
        <dbReference type="ARBA" id="ARBA00022630"/>
    </source>
</evidence>
<dbReference type="InterPro" id="IPR001433">
    <property type="entry name" value="OxRdtase_FAD/NAD-bd"/>
</dbReference>
<dbReference type="InterPro" id="IPR017938">
    <property type="entry name" value="Riboflavin_synthase-like_b-brl"/>
</dbReference>
<name>A0A4Z0BU67_9BURK</name>
<dbReference type="CDD" id="cd00207">
    <property type="entry name" value="fer2"/>
    <property type="match status" value="1"/>
</dbReference>
<dbReference type="GO" id="GO:0016491">
    <property type="term" value="F:oxidoreductase activity"/>
    <property type="evidence" value="ECO:0007669"/>
    <property type="project" value="UniProtKB-KW"/>
</dbReference>
<keyword evidence="2" id="KW-0001">2Fe-2S</keyword>